<evidence type="ECO:0000313" key="2">
    <source>
        <dbReference type="Proteomes" id="UP001642464"/>
    </source>
</evidence>
<accession>A0ABP0SLF8</accession>
<proteinExistence type="predicted"/>
<keyword evidence="2" id="KW-1185">Reference proteome</keyword>
<dbReference type="Proteomes" id="UP001642464">
    <property type="component" value="Unassembled WGS sequence"/>
</dbReference>
<gene>
    <name evidence="1" type="ORF">SCF082_LOCUS52410</name>
</gene>
<sequence>VIVEDLLMMNQVVKEIKENAELAVIIQPLENMKFAEDLSTKSNLLWWRSGKLQRVINSTLAAETQSLSKGLADLTWTIVIYKELRDEKM</sequence>
<organism evidence="1 2">
    <name type="scientific">Durusdinium trenchii</name>
    <dbReference type="NCBI Taxonomy" id="1381693"/>
    <lineage>
        <taxon>Eukaryota</taxon>
        <taxon>Sar</taxon>
        <taxon>Alveolata</taxon>
        <taxon>Dinophyceae</taxon>
        <taxon>Suessiales</taxon>
        <taxon>Symbiodiniaceae</taxon>
        <taxon>Durusdinium</taxon>
    </lineage>
</organism>
<name>A0ABP0SLF8_9DINO</name>
<dbReference type="EMBL" id="CAXAMM010044089">
    <property type="protein sequence ID" value="CAK9113040.1"/>
    <property type="molecule type" value="Genomic_DNA"/>
</dbReference>
<comment type="caution">
    <text evidence="1">The sequence shown here is derived from an EMBL/GenBank/DDBJ whole genome shotgun (WGS) entry which is preliminary data.</text>
</comment>
<evidence type="ECO:0000313" key="1">
    <source>
        <dbReference type="EMBL" id="CAK9113040.1"/>
    </source>
</evidence>
<feature type="non-terminal residue" evidence="1">
    <location>
        <position position="1"/>
    </location>
</feature>
<reference evidence="1 2" key="1">
    <citation type="submission" date="2024-02" db="EMBL/GenBank/DDBJ databases">
        <authorList>
            <person name="Chen Y."/>
            <person name="Shah S."/>
            <person name="Dougan E. K."/>
            <person name="Thang M."/>
            <person name="Chan C."/>
        </authorList>
    </citation>
    <scope>NUCLEOTIDE SEQUENCE [LARGE SCALE GENOMIC DNA]</scope>
</reference>
<protein>
    <submittedName>
        <fullName evidence="1">GABA transporter 1</fullName>
    </submittedName>
</protein>